<evidence type="ECO:0000256" key="1">
    <source>
        <dbReference type="SAM" id="MobiDB-lite"/>
    </source>
</evidence>
<accession>A0A9P4NYL8</accession>
<dbReference type="EMBL" id="MU007015">
    <property type="protein sequence ID" value="KAF2434829.1"/>
    <property type="molecule type" value="Genomic_DNA"/>
</dbReference>
<dbReference type="Proteomes" id="UP000800235">
    <property type="component" value="Unassembled WGS sequence"/>
</dbReference>
<reference evidence="2" key="1">
    <citation type="journal article" date="2020" name="Stud. Mycol.">
        <title>101 Dothideomycetes genomes: a test case for predicting lifestyles and emergence of pathogens.</title>
        <authorList>
            <person name="Haridas S."/>
            <person name="Albert R."/>
            <person name="Binder M."/>
            <person name="Bloem J."/>
            <person name="Labutti K."/>
            <person name="Salamov A."/>
            <person name="Andreopoulos B."/>
            <person name="Baker S."/>
            <person name="Barry K."/>
            <person name="Bills G."/>
            <person name="Bluhm B."/>
            <person name="Cannon C."/>
            <person name="Castanera R."/>
            <person name="Culley D."/>
            <person name="Daum C."/>
            <person name="Ezra D."/>
            <person name="Gonzalez J."/>
            <person name="Henrissat B."/>
            <person name="Kuo A."/>
            <person name="Liang C."/>
            <person name="Lipzen A."/>
            <person name="Lutzoni F."/>
            <person name="Magnuson J."/>
            <person name="Mondo S."/>
            <person name="Nolan M."/>
            <person name="Ohm R."/>
            <person name="Pangilinan J."/>
            <person name="Park H.-J."/>
            <person name="Ramirez L."/>
            <person name="Alfaro M."/>
            <person name="Sun H."/>
            <person name="Tritt A."/>
            <person name="Yoshinaga Y."/>
            <person name="Zwiers L.-H."/>
            <person name="Turgeon B."/>
            <person name="Goodwin S."/>
            <person name="Spatafora J."/>
            <person name="Crous P."/>
            <person name="Grigoriev I."/>
        </authorList>
    </citation>
    <scope>NUCLEOTIDE SEQUENCE</scope>
    <source>
        <strain evidence="2">CBS 130266</strain>
    </source>
</reference>
<dbReference type="InterPro" id="IPR053137">
    <property type="entry name" value="NLR-like"/>
</dbReference>
<evidence type="ECO:0000313" key="3">
    <source>
        <dbReference type="Proteomes" id="UP000800235"/>
    </source>
</evidence>
<dbReference type="PANTHER" id="PTHR46082:SF6">
    <property type="entry name" value="AAA+ ATPASE DOMAIN-CONTAINING PROTEIN-RELATED"/>
    <property type="match status" value="1"/>
</dbReference>
<keyword evidence="3" id="KW-1185">Reference proteome</keyword>
<name>A0A9P4NYL8_9PEZI</name>
<dbReference type="OrthoDB" id="3902060at2759"/>
<dbReference type="InterPro" id="IPR011990">
    <property type="entry name" value="TPR-like_helical_dom_sf"/>
</dbReference>
<feature type="compositionally biased region" description="Low complexity" evidence="1">
    <location>
        <begin position="1433"/>
        <end position="1444"/>
    </location>
</feature>
<evidence type="ECO:0000313" key="2">
    <source>
        <dbReference type="EMBL" id="KAF2434829.1"/>
    </source>
</evidence>
<protein>
    <recommendedName>
        <fullName evidence="4">Fungal N-terminal domain-containing protein</fullName>
    </recommendedName>
</protein>
<comment type="caution">
    <text evidence="2">The sequence shown here is derived from an EMBL/GenBank/DDBJ whole genome shotgun (WGS) entry which is preliminary data.</text>
</comment>
<proteinExistence type="predicted"/>
<evidence type="ECO:0008006" key="4">
    <source>
        <dbReference type="Google" id="ProtNLM"/>
    </source>
</evidence>
<organism evidence="2 3">
    <name type="scientific">Tothia fuscella</name>
    <dbReference type="NCBI Taxonomy" id="1048955"/>
    <lineage>
        <taxon>Eukaryota</taxon>
        <taxon>Fungi</taxon>
        <taxon>Dikarya</taxon>
        <taxon>Ascomycota</taxon>
        <taxon>Pezizomycotina</taxon>
        <taxon>Dothideomycetes</taxon>
        <taxon>Pleosporomycetidae</taxon>
        <taxon>Venturiales</taxon>
        <taxon>Cylindrosympodiaceae</taxon>
        <taxon>Tothia</taxon>
    </lineage>
</organism>
<feature type="region of interest" description="Disordered" evidence="1">
    <location>
        <begin position="1431"/>
        <end position="1453"/>
    </location>
</feature>
<gene>
    <name evidence="2" type="ORF">EJ08DRAFT_693322</name>
</gene>
<sequence length="1553" mass="171305">MAELGLAIAGVASAGGALAKSLYALYHSARDAYKEAKDVARHLALLKSVLQELKRTVRKRGDQFSPTVRQDIRGILLHCQEIFDRIEILTSPLLPGERAERPVARLGGRIKWHFKKVEVRLLNAQLDSITMTINLLVTMVMVGHHLSSIQHGDGQSSTKLTASLGEAGQLITNERSALQVLSLTEEQFFNDDDVVASEQRGKHSEVDRGQWVRISAWLHGIVGFSEHSNGSSRSQSAASVRSTVTLSLAQRSVAGAASSDVEMLLEKWTNLSTTRSRASQMDVQSQRSYLSKTKCPPPKLAIDSSPSETSSSEDESGSDDLVPIPSDLTVGTHHNEKRPDGDKRTGTGPPESTDDTSIMHSWEKLMPFSVYPLVEANDSTDQSKMQLSVSSMVSSTPVEEIGNANASSVCQPLSFKFATVRTGTESEYTISTGKITSSEDTSSYERLAKQHSSGSKISLIGSVTRFPRRTILKHLGAEDDTETVRDLRRIERGQSKGVRIANEAVGEPGQLHNLSRVENWILGNDVNSESRSDFGSGAQFPRSPFSDMSILNPTSASQAPSMVSSISTIRNLTDPRRVDKLLKLANGLAHIKKYSTAAALYREAYKVKLQQSTQEDSQMLEIKFRIAVVLGAEKKWSSAERVLQSVRTKQMSVEGELSTATQVTTHFLARIFCKQQKWQKAKPLYSLLWEERKESLSSATAKAPATALALRTGQELGRVLVEMAQYEEAVDILQQIYPRSKELRGAEDVKITLDTGVTLGLAFRNLGKSTESKILLDEIYATLSYLGSGIVPSRIFNVCKFELANLALQCGDNNIASTLAREVYESRRDEHGDRDPTVIDSGECLAKALTAQENFSEALQILWELHSSLVESLGPANARTLKNAAILSEVLVSLNKSEEARKLLQTSYHASQAIEDIDEERLDITEKLAPLLLSSAQRCDARMEKIALKSQAIEVYKNLYKAQQEKLGSDSLIALSTGHEYGSLCVDFMDFTSAETALTAVWAGRKKILGETNALSVASGFQLGQVLFWTKKEPEALTTMSSVHDLHMTLYGFQNLQTIESAEILGLLRISGVQDREHIHQAFSLLRGALEARKELLGLVSGTYAAAIVVALIAATKKKMKVAEEIMTWVFDTTKAERGIYQIGKLIAGFSCVVFPYVRGRTSVGNAMLQRVVDYVIADSGLHSDVAQVFSYGQALLLLLQRESQEAHRILRESFRAQKKNRGANHIQTIASGEIFATSLIVDSLISSKPISLEADRTNDWLFQQRGGSTYTMRFCMIAAVLLSSAGLDTLEKGLLDWLYRTQKRLFGRFSRECLTTLATTRALGIKRMYNRAKKIPSQDGTIRDPRIFLPILWPAFTSVLSHLHNKACGSTFFMHEFPIMLAKVSMFRISTRDTLLAEIVKLFMLVTKHKALSEFYSQAPAETASRVRTVYSQSSVGSDSGSDARQSRNRGSCHESFDYLPVQTDQSRIPFDEQPGSIDLFDLLGGAVDLDNLSSLGASILDLAAPSESENQRADITVASLQSSMVRELVNDEDIDIARSNMDELEQEAEFR</sequence>
<dbReference type="Gene3D" id="1.25.40.10">
    <property type="entry name" value="Tetratricopeptide repeat domain"/>
    <property type="match status" value="3"/>
</dbReference>
<feature type="compositionally biased region" description="Polar residues" evidence="1">
    <location>
        <begin position="272"/>
        <end position="291"/>
    </location>
</feature>
<dbReference type="SUPFAM" id="SSF48452">
    <property type="entry name" value="TPR-like"/>
    <property type="match status" value="1"/>
</dbReference>
<feature type="region of interest" description="Disordered" evidence="1">
    <location>
        <begin position="272"/>
        <end position="358"/>
    </location>
</feature>
<feature type="compositionally biased region" description="Basic and acidic residues" evidence="1">
    <location>
        <begin position="333"/>
        <end position="345"/>
    </location>
</feature>
<dbReference type="PANTHER" id="PTHR46082">
    <property type="entry name" value="ATP/GTP-BINDING PROTEIN-RELATED"/>
    <property type="match status" value="1"/>
</dbReference>